<organism evidence="2 3">
    <name type="scientific">Neolewinella aurantiaca</name>
    <dbReference type="NCBI Taxonomy" id="2602767"/>
    <lineage>
        <taxon>Bacteria</taxon>
        <taxon>Pseudomonadati</taxon>
        <taxon>Bacteroidota</taxon>
        <taxon>Saprospiria</taxon>
        <taxon>Saprospirales</taxon>
        <taxon>Lewinellaceae</taxon>
        <taxon>Neolewinella</taxon>
    </lineage>
</organism>
<dbReference type="OrthoDB" id="678731at2"/>
<gene>
    <name evidence="2" type="ORF">FUA23_20070</name>
</gene>
<dbReference type="InterPro" id="IPR001387">
    <property type="entry name" value="Cro/C1-type_HTH"/>
</dbReference>
<protein>
    <submittedName>
        <fullName evidence="2">Helix-turn-helix domain-containing protein</fullName>
    </submittedName>
</protein>
<dbReference type="Proteomes" id="UP000321907">
    <property type="component" value="Unassembled WGS sequence"/>
</dbReference>
<dbReference type="AlphaFoldDB" id="A0A5C7FIK3"/>
<comment type="caution">
    <text evidence="2">The sequence shown here is derived from an EMBL/GenBank/DDBJ whole genome shotgun (WGS) entry which is preliminary data.</text>
</comment>
<dbReference type="InterPro" id="IPR010982">
    <property type="entry name" value="Lambda_DNA-bd_dom_sf"/>
</dbReference>
<keyword evidence="3" id="KW-1185">Reference proteome</keyword>
<dbReference type="GO" id="GO:0003677">
    <property type="term" value="F:DNA binding"/>
    <property type="evidence" value="ECO:0007669"/>
    <property type="project" value="InterPro"/>
</dbReference>
<evidence type="ECO:0000259" key="1">
    <source>
        <dbReference type="PROSITE" id="PS50943"/>
    </source>
</evidence>
<name>A0A5C7FIK3_9BACT</name>
<proteinExistence type="predicted"/>
<accession>A0A5C7FIK3</accession>
<reference evidence="2 3" key="1">
    <citation type="submission" date="2019-08" db="EMBL/GenBank/DDBJ databases">
        <title>Lewinella sp. strain SSH13 Genome sequencing and assembly.</title>
        <authorList>
            <person name="Kim I."/>
        </authorList>
    </citation>
    <scope>NUCLEOTIDE SEQUENCE [LARGE SCALE GENOMIC DNA]</scope>
    <source>
        <strain evidence="2 3">SSH13</strain>
    </source>
</reference>
<dbReference type="Gene3D" id="1.10.260.40">
    <property type="entry name" value="lambda repressor-like DNA-binding domains"/>
    <property type="match status" value="1"/>
</dbReference>
<sequence length="139" mass="15775">MITQSLEERMREEVYWTTKIQLELFREISHYLSETGMTRTAFADKLGVSKGYVSQILNGDFDHKLSKMVTLLLAIEKVPQLQFKQLDAAIKQAKGEVPMMQAVYRAAPQKVRLESGGPTTSDRIIQVSKKSTFTFNESA</sequence>
<evidence type="ECO:0000313" key="3">
    <source>
        <dbReference type="Proteomes" id="UP000321907"/>
    </source>
</evidence>
<dbReference type="PROSITE" id="PS50943">
    <property type="entry name" value="HTH_CROC1"/>
    <property type="match status" value="1"/>
</dbReference>
<dbReference type="SUPFAM" id="SSF47413">
    <property type="entry name" value="lambda repressor-like DNA-binding domains"/>
    <property type="match status" value="1"/>
</dbReference>
<evidence type="ECO:0000313" key="2">
    <source>
        <dbReference type="EMBL" id="TXF85959.1"/>
    </source>
</evidence>
<dbReference type="RefSeq" id="WP_147932567.1">
    <property type="nucleotide sequence ID" value="NZ_VOXD01000043.1"/>
</dbReference>
<dbReference type="EMBL" id="VOXD01000043">
    <property type="protein sequence ID" value="TXF85959.1"/>
    <property type="molecule type" value="Genomic_DNA"/>
</dbReference>
<dbReference type="CDD" id="cd00093">
    <property type="entry name" value="HTH_XRE"/>
    <property type="match status" value="1"/>
</dbReference>
<dbReference type="Pfam" id="PF01381">
    <property type="entry name" value="HTH_3"/>
    <property type="match status" value="1"/>
</dbReference>
<feature type="domain" description="HTH cro/C1-type" evidence="1">
    <location>
        <begin position="36"/>
        <end position="81"/>
    </location>
</feature>